<dbReference type="RefSeq" id="WP_076200974.1">
    <property type="nucleotide sequence ID" value="NZ_CP019236.1"/>
</dbReference>
<sequence>MGVIRTTAADYAQQQLGLLPIGPAWPVEGDNASVRIFDPTATALQALHQRAEQLLEEADARTASELLDDWERVVGLPDPCLDPPGSTAERRRRVVQRLTYQGGQSAAFFIGFLAALGYAGATVDVFRPMRANSKCNAAINQGGWRFGWRVNVPAAANKKVMTVRGRCSDPLASWGDPGLECLLAIHKPAHTRLFVGYGA</sequence>
<evidence type="ECO:0008006" key="4">
    <source>
        <dbReference type="Google" id="ProtNLM"/>
    </source>
</evidence>
<protein>
    <recommendedName>
        <fullName evidence="4">Phage tail protein</fullName>
    </recommendedName>
</protein>
<evidence type="ECO:0000313" key="3">
    <source>
        <dbReference type="Proteomes" id="UP000186609"/>
    </source>
</evidence>
<keyword evidence="1" id="KW-1133">Transmembrane helix</keyword>
<dbReference type="AlphaFoldDB" id="A0A1P8JYY4"/>
<keyword evidence="3" id="KW-1185">Reference proteome</keyword>
<reference evidence="2 3" key="1">
    <citation type="submission" date="2017-01" db="EMBL/GenBank/DDBJ databases">
        <authorList>
            <person name="Mah S.A."/>
            <person name="Swanson W.J."/>
            <person name="Moy G.W."/>
            <person name="Vacquier V.D."/>
        </authorList>
    </citation>
    <scope>NUCLEOTIDE SEQUENCE [LARGE SCALE GENOMIC DNA]</scope>
    <source>
        <strain evidence="2 3">DCY110</strain>
    </source>
</reference>
<evidence type="ECO:0000313" key="2">
    <source>
        <dbReference type="EMBL" id="APW38958.1"/>
    </source>
</evidence>
<gene>
    <name evidence="2" type="ORF">RD110_18555</name>
</gene>
<feature type="transmembrane region" description="Helical" evidence="1">
    <location>
        <begin position="106"/>
        <end position="126"/>
    </location>
</feature>
<dbReference type="KEGG" id="rhy:RD110_18555"/>
<dbReference type="InterPro" id="IPR018755">
    <property type="entry name" value="Phage_Mu_Gp48"/>
</dbReference>
<evidence type="ECO:0000256" key="1">
    <source>
        <dbReference type="SAM" id="Phobius"/>
    </source>
</evidence>
<dbReference type="STRING" id="1842727.RD110_18555"/>
<dbReference type="EMBL" id="CP019236">
    <property type="protein sequence ID" value="APW38958.1"/>
    <property type="molecule type" value="Genomic_DNA"/>
</dbReference>
<organism evidence="2 3">
    <name type="scientific">Rhodoferax koreensis</name>
    <dbReference type="NCBI Taxonomy" id="1842727"/>
    <lineage>
        <taxon>Bacteria</taxon>
        <taxon>Pseudomonadati</taxon>
        <taxon>Pseudomonadota</taxon>
        <taxon>Betaproteobacteria</taxon>
        <taxon>Burkholderiales</taxon>
        <taxon>Comamonadaceae</taxon>
        <taxon>Rhodoferax</taxon>
    </lineage>
</organism>
<dbReference type="Pfam" id="PF10076">
    <property type="entry name" value="Phage_Mu_Gp48"/>
    <property type="match status" value="1"/>
</dbReference>
<dbReference type="Proteomes" id="UP000186609">
    <property type="component" value="Chromosome"/>
</dbReference>
<keyword evidence="1" id="KW-0472">Membrane</keyword>
<proteinExistence type="predicted"/>
<accession>A0A1P8JYY4</accession>
<name>A0A1P8JYY4_9BURK</name>
<dbReference type="OrthoDB" id="6592844at2"/>
<keyword evidence="1" id="KW-0812">Transmembrane</keyword>